<dbReference type="AlphaFoldDB" id="A0A2N0Z9D4"/>
<dbReference type="PANTHER" id="PTHR34385">
    <property type="entry name" value="D-ALANYL-D-ALANINE CARBOXYPEPTIDASE"/>
    <property type="match status" value="1"/>
</dbReference>
<evidence type="ECO:0000256" key="1">
    <source>
        <dbReference type="SAM" id="Phobius"/>
    </source>
</evidence>
<dbReference type="InterPro" id="IPR039561">
    <property type="entry name" value="Peptidase_M15C"/>
</dbReference>
<organism evidence="3 4">
    <name type="scientific">Cytobacillus horneckiae</name>
    <dbReference type="NCBI Taxonomy" id="549687"/>
    <lineage>
        <taxon>Bacteria</taxon>
        <taxon>Bacillati</taxon>
        <taxon>Bacillota</taxon>
        <taxon>Bacilli</taxon>
        <taxon>Bacillales</taxon>
        <taxon>Bacillaceae</taxon>
        <taxon>Cytobacillus</taxon>
    </lineage>
</organism>
<reference evidence="3 4" key="1">
    <citation type="journal article" date="2010" name="Int. J. Syst. Evol. Microbiol.">
        <title>Bacillus horneckiae sp. nov., isolated from a spacecraft-assembly clean room.</title>
        <authorList>
            <person name="Vaishampayan P."/>
            <person name="Probst A."/>
            <person name="Krishnamurthi S."/>
            <person name="Ghosh S."/>
            <person name="Osman S."/>
            <person name="McDowall A."/>
            <person name="Ruckmani A."/>
            <person name="Mayilraj S."/>
            <person name="Venkateswaran K."/>
        </authorList>
    </citation>
    <scope>NUCLEOTIDE SEQUENCE [LARGE SCALE GENOMIC DNA]</scope>
    <source>
        <strain evidence="4">1PO1SC</strain>
    </source>
</reference>
<dbReference type="PANTHER" id="PTHR34385:SF1">
    <property type="entry name" value="PEPTIDOGLYCAN L-ALANYL-D-GLUTAMATE ENDOPEPTIDASE CWLK"/>
    <property type="match status" value="1"/>
</dbReference>
<feature type="domain" description="Peptidase M15C" evidence="2">
    <location>
        <begin position="109"/>
        <end position="178"/>
    </location>
</feature>
<dbReference type="Gene3D" id="3.30.1380.10">
    <property type="match status" value="1"/>
</dbReference>
<dbReference type="InterPro" id="IPR052179">
    <property type="entry name" value="DD-CPase-like"/>
</dbReference>
<dbReference type="SUPFAM" id="SSF55166">
    <property type="entry name" value="Hedgehog/DD-peptidase"/>
    <property type="match status" value="1"/>
</dbReference>
<proteinExistence type="predicted"/>
<evidence type="ECO:0000259" key="2">
    <source>
        <dbReference type="Pfam" id="PF13539"/>
    </source>
</evidence>
<feature type="transmembrane region" description="Helical" evidence="1">
    <location>
        <begin position="22"/>
        <end position="43"/>
    </location>
</feature>
<protein>
    <submittedName>
        <fullName evidence="3">Peptidase M15</fullName>
    </submittedName>
</protein>
<evidence type="ECO:0000313" key="4">
    <source>
        <dbReference type="Proteomes" id="UP000233343"/>
    </source>
</evidence>
<comment type="caution">
    <text evidence="3">The sequence shown here is derived from an EMBL/GenBank/DDBJ whole genome shotgun (WGS) entry which is preliminary data.</text>
</comment>
<keyword evidence="4" id="KW-1185">Reference proteome</keyword>
<keyword evidence="1" id="KW-0472">Membrane</keyword>
<gene>
    <name evidence="3" type="ORF">CWS20_25615</name>
</gene>
<sequence length="197" mass="22464">MLKILALDFYVERVNTLKIVKLFRFFVFILIFLIIGLLFFQYINIQYDEDAPMPTGLHPVVEEKSDQLISRAAERGINVVITDDFRSADDQDALYDKGRSVDGNIVTHAKGGESYHNYGLAIDFALLTVEGDLVWDMGYDGNGSGTPDWMEVVTIAKDLGFKWGGDWANFKDYPHLQYDFGLSIKDLQRGKRPPERE</sequence>
<name>A0A2N0Z9D4_9BACI</name>
<dbReference type="GO" id="GO:0008233">
    <property type="term" value="F:peptidase activity"/>
    <property type="evidence" value="ECO:0007669"/>
    <property type="project" value="InterPro"/>
</dbReference>
<evidence type="ECO:0000313" key="3">
    <source>
        <dbReference type="EMBL" id="PKG26100.1"/>
    </source>
</evidence>
<dbReference type="Pfam" id="PF13539">
    <property type="entry name" value="Peptidase_M15_4"/>
    <property type="match status" value="1"/>
</dbReference>
<dbReference type="EMBL" id="PISD01000077">
    <property type="protein sequence ID" value="PKG26100.1"/>
    <property type="molecule type" value="Genomic_DNA"/>
</dbReference>
<keyword evidence="1" id="KW-0812">Transmembrane</keyword>
<dbReference type="InterPro" id="IPR009045">
    <property type="entry name" value="Zn_M74/Hedgehog-like"/>
</dbReference>
<accession>A0A2N0Z9D4</accession>
<dbReference type="Proteomes" id="UP000233343">
    <property type="component" value="Unassembled WGS sequence"/>
</dbReference>
<keyword evidence="1" id="KW-1133">Transmembrane helix</keyword>
<dbReference type="CDD" id="cd14845">
    <property type="entry name" value="L-Ala-D-Glu_peptidase_like"/>
    <property type="match status" value="1"/>
</dbReference>